<proteinExistence type="predicted"/>
<dbReference type="InterPro" id="IPR003615">
    <property type="entry name" value="HNH_nuc"/>
</dbReference>
<evidence type="ECO:0008006" key="3">
    <source>
        <dbReference type="Google" id="ProtNLM"/>
    </source>
</evidence>
<protein>
    <recommendedName>
        <fullName evidence="3">TIGR02646 family protein</fullName>
    </recommendedName>
</protein>
<organism evidence="1 2">
    <name type="scientific">Mucilaginibacter terrae</name>
    <dbReference type="NCBI Taxonomy" id="1955052"/>
    <lineage>
        <taxon>Bacteria</taxon>
        <taxon>Pseudomonadati</taxon>
        <taxon>Bacteroidota</taxon>
        <taxon>Sphingobacteriia</taxon>
        <taxon>Sphingobacteriales</taxon>
        <taxon>Sphingobacteriaceae</taxon>
        <taxon>Mucilaginibacter</taxon>
    </lineage>
</organism>
<evidence type="ECO:0000313" key="2">
    <source>
        <dbReference type="Proteomes" id="UP001258315"/>
    </source>
</evidence>
<dbReference type="CDD" id="cd00085">
    <property type="entry name" value="HNHc"/>
    <property type="match status" value="1"/>
</dbReference>
<dbReference type="RefSeq" id="WP_198171472.1">
    <property type="nucleotide sequence ID" value="NZ_JAVLVU010000001.1"/>
</dbReference>
<evidence type="ECO:0000313" key="1">
    <source>
        <dbReference type="EMBL" id="MDT3401080.1"/>
    </source>
</evidence>
<accession>A0ABU3GN86</accession>
<dbReference type="Gene3D" id="1.10.30.50">
    <property type="match status" value="1"/>
</dbReference>
<name>A0ABU3GN86_9SPHI</name>
<keyword evidence="2" id="KW-1185">Reference proteome</keyword>
<gene>
    <name evidence="1" type="ORF">QE417_000152</name>
</gene>
<dbReference type="EMBL" id="JAVLVU010000001">
    <property type="protein sequence ID" value="MDT3401080.1"/>
    <property type="molecule type" value="Genomic_DNA"/>
</dbReference>
<reference evidence="2" key="1">
    <citation type="submission" date="2023-07" db="EMBL/GenBank/DDBJ databases">
        <title>Functional and genomic diversity of the sorghum phyllosphere microbiome.</title>
        <authorList>
            <person name="Shade A."/>
        </authorList>
    </citation>
    <scope>NUCLEOTIDE SEQUENCE [LARGE SCALE GENOMIC DNA]</scope>
    <source>
        <strain evidence="2">SORGH_AS_0422</strain>
    </source>
</reference>
<dbReference type="Proteomes" id="UP001258315">
    <property type="component" value="Unassembled WGS sequence"/>
</dbReference>
<sequence length="269" mass="30544">MRYINIDSLRMPDGWLARSAVAAAQIAGGAAPDDYGDIWRELKPAMLQLSHFKCWYCESPVDRNDNAVDHYRPKNRVFEALNHTGYRWLALDKSNFRLACTFCNSKRIDVEFGTAGGKADKFPLLDEARRVYQQASIDNEGPKLLDPCVIEDCELLGCQQENGKPCCATEVQLDLSRVNASIEIFHLDRDATCVRRHGIAVSLIADIMEAKNLFDISQVDETRKPGFKKVAKRIHTTISREAPYSGEMRYLLRGQRAENHPWIQQLLEA</sequence>
<comment type="caution">
    <text evidence="1">The sequence shown here is derived from an EMBL/GenBank/DDBJ whole genome shotgun (WGS) entry which is preliminary data.</text>
</comment>